<evidence type="ECO:0000313" key="2">
    <source>
        <dbReference type="Proteomes" id="UP000716322"/>
    </source>
</evidence>
<protein>
    <submittedName>
        <fullName evidence="1">Uncharacterized protein</fullName>
    </submittedName>
</protein>
<dbReference type="Proteomes" id="UP000716322">
    <property type="component" value="Unassembled WGS sequence"/>
</dbReference>
<sequence length="142" mass="15439">MSETQGYKLVHRICAHIEAELRLELPDTGNQTVENFQEFIARTSGRDLIAKIGELIEQHIDTVLVVNKFGKHFADRDANSMKAGKDVVAFRGFHNFLKKTPSVAKHGPIPAPVAIDVANDRSGSALRVLGILAALQAAASKP</sequence>
<name>A0ABX0PIA5_9BURK</name>
<accession>A0ABX0PIA5</accession>
<proteinExistence type="predicted"/>
<organism evidence="1 2">
    <name type="scientific">Telluria antibiotica</name>
    <dbReference type="NCBI Taxonomy" id="2717319"/>
    <lineage>
        <taxon>Bacteria</taxon>
        <taxon>Pseudomonadati</taxon>
        <taxon>Pseudomonadota</taxon>
        <taxon>Betaproteobacteria</taxon>
        <taxon>Burkholderiales</taxon>
        <taxon>Oxalobacteraceae</taxon>
        <taxon>Telluria group</taxon>
        <taxon>Telluria</taxon>
    </lineage>
</organism>
<reference evidence="1 2" key="1">
    <citation type="submission" date="2020-03" db="EMBL/GenBank/DDBJ databases">
        <title>Genome sequence of strain Massilia sp. TW-1.</title>
        <authorList>
            <person name="Chaudhary D.K."/>
        </authorList>
    </citation>
    <scope>NUCLEOTIDE SEQUENCE [LARGE SCALE GENOMIC DNA]</scope>
    <source>
        <strain evidence="1 2">TW-1</strain>
    </source>
</reference>
<gene>
    <name evidence="1" type="ORF">HAV22_21405</name>
</gene>
<dbReference type="EMBL" id="JAAQOM010000013">
    <property type="protein sequence ID" value="NIA56193.1"/>
    <property type="molecule type" value="Genomic_DNA"/>
</dbReference>
<keyword evidence="2" id="KW-1185">Reference proteome</keyword>
<dbReference type="RefSeq" id="WP_166861782.1">
    <property type="nucleotide sequence ID" value="NZ_JAAQOM010000013.1"/>
</dbReference>
<evidence type="ECO:0000313" key="1">
    <source>
        <dbReference type="EMBL" id="NIA56193.1"/>
    </source>
</evidence>
<comment type="caution">
    <text evidence="1">The sequence shown here is derived from an EMBL/GenBank/DDBJ whole genome shotgun (WGS) entry which is preliminary data.</text>
</comment>